<evidence type="ECO:0000256" key="7">
    <source>
        <dbReference type="ARBA" id="ARBA00023125"/>
    </source>
</evidence>
<reference evidence="11 12" key="1">
    <citation type="submission" date="2019-06" db="EMBL/GenBank/DDBJ databases">
        <title>Whole genome sequence for Rhodospirillaceae sp. R148.</title>
        <authorList>
            <person name="Wang G."/>
        </authorList>
    </citation>
    <scope>NUCLEOTIDE SEQUENCE [LARGE SCALE GENOMIC DNA]</scope>
    <source>
        <strain evidence="11 12">R148</strain>
    </source>
</reference>
<dbReference type="InterPro" id="IPR042206">
    <property type="entry name" value="CRISPR-assoc_Cas1_C"/>
</dbReference>
<evidence type="ECO:0000313" key="12">
    <source>
        <dbReference type="Proteomes" id="UP000315252"/>
    </source>
</evidence>
<dbReference type="GO" id="GO:0051607">
    <property type="term" value="P:defense response to virus"/>
    <property type="evidence" value="ECO:0007669"/>
    <property type="project" value="UniProtKB-UniRule"/>
</dbReference>
<dbReference type="PANTHER" id="PTHR34353:SF2">
    <property type="entry name" value="CRISPR-ASSOCIATED ENDONUCLEASE CAS1 1"/>
    <property type="match status" value="1"/>
</dbReference>
<comment type="similarity">
    <text evidence="10">Belongs to the CRISPR-associated endonuclease Cas1 family.</text>
</comment>
<keyword evidence="12" id="KW-1185">Reference proteome</keyword>
<keyword evidence="4 10" id="KW-0378">Hydrolase</keyword>
<evidence type="ECO:0000256" key="5">
    <source>
        <dbReference type="ARBA" id="ARBA00022842"/>
    </source>
</evidence>
<keyword evidence="1 10" id="KW-0540">Nuclease</keyword>
<keyword evidence="3 10" id="KW-0255">Endonuclease</keyword>
<keyword evidence="6 10" id="KW-0051">Antiviral defense</keyword>
<comment type="function">
    <text evidence="10">CRISPR (clustered regularly interspaced short palindromic repeat), is an adaptive immune system that provides protection against mobile genetic elements (viruses, transposable elements and conjugative plasmids). CRISPR clusters contain spacers, sequences complementary to antecedent mobile elements, and target invading nucleic acids. CRISPR clusters are transcribed and processed into CRISPR RNA (crRNA). Acts as a dsDNA endonuclease. Involved in the integration of spacer DNA into the CRISPR cassette.</text>
</comment>
<evidence type="ECO:0000256" key="6">
    <source>
        <dbReference type="ARBA" id="ARBA00023118"/>
    </source>
</evidence>
<comment type="caution">
    <text evidence="11">The sequence shown here is derived from an EMBL/GenBank/DDBJ whole genome shotgun (WGS) entry which is preliminary data.</text>
</comment>
<dbReference type="AlphaFoldDB" id="A0A545TP78"/>
<dbReference type="Pfam" id="PF01867">
    <property type="entry name" value="Cas_Cas1"/>
    <property type="match status" value="1"/>
</dbReference>
<accession>A0A545TP78</accession>
<keyword evidence="8 10" id="KW-0464">Manganese</keyword>
<keyword evidence="5 10" id="KW-0460">Magnesium</keyword>
<keyword evidence="2 10" id="KW-0479">Metal-binding</keyword>
<dbReference type="GO" id="GO:0046872">
    <property type="term" value="F:metal ion binding"/>
    <property type="evidence" value="ECO:0007669"/>
    <property type="project" value="UniProtKB-UniRule"/>
</dbReference>
<dbReference type="GO" id="GO:0003677">
    <property type="term" value="F:DNA binding"/>
    <property type="evidence" value="ECO:0007669"/>
    <property type="project" value="UniProtKB-KW"/>
</dbReference>
<dbReference type="InterPro" id="IPR002729">
    <property type="entry name" value="CRISPR-assoc_Cas1"/>
</dbReference>
<dbReference type="HAMAP" id="MF_01470">
    <property type="entry name" value="Cas1"/>
    <property type="match status" value="1"/>
</dbReference>
<dbReference type="GO" id="GO:0016787">
    <property type="term" value="F:hydrolase activity"/>
    <property type="evidence" value="ECO:0007669"/>
    <property type="project" value="UniProtKB-KW"/>
</dbReference>
<dbReference type="EMBL" id="VHSH01000005">
    <property type="protein sequence ID" value="TQV78978.1"/>
    <property type="molecule type" value="Genomic_DNA"/>
</dbReference>
<comment type="cofactor">
    <cofactor evidence="10">
        <name>Mg(2+)</name>
        <dbReference type="ChEBI" id="CHEBI:18420"/>
    </cofactor>
    <cofactor evidence="10">
        <name>Mn(2+)</name>
        <dbReference type="ChEBI" id="CHEBI:29035"/>
    </cofactor>
</comment>
<dbReference type="Gene3D" id="1.20.120.920">
    <property type="entry name" value="CRISPR-associated endonuclease Cas1, C-terminal domain"/>
    <property type="match status" value="1"/>
</dbReference>
<evidence type="ECO:0000256" key="1">
    <source>
        <dbReference type="ARBA" id="ARBA00022722"/>
    </source>
</evidence>
<dbReference type="OrthoDB" id="9803119at2"/>
<dbReference type="NCBIfam" id="TIGR00287">
    <property type="entry name" value="cas1"/>
    <property type="match status" value="1"/>
</dbReference>
<protein>
    <recommendedName>
        <fullName evidence="10">CRISPR-associated endonuclease Cas1</fullName>
        <ecNumber evidence="10">3.1.-.-</ecNumber>
    </recommendedName>
</protein>
<dbReference type="RefSeq" id="WP_142897201.1">
    <property type="nucleotide sequence ID" value="NZ_ML660056.1"/>
</dbReference>
<evidence type="ECO:0000256" key="3">
    <source>
        <dbReference type="ARBA" id="ARBA00022759"/>
    </source>
</evidence>
<sequence>MDRIVDIETDRQHLSATRGFLRVEREREEVGRIPLDDIAAVIVHAHGITYSNSLLVALAERNALLVTCGPNQSPVSCVWPIEGHHLQGARMRAQWNAGKPLRKRLWRQVVVAKIEMQAAILAAHGQKDGALRGLAKKVRSGDPENLEAQAARRYWPLLFGENFRRDRAAGGLNGLLNYGYTVLRAATARSLLASGLHPTIGLHHSNRSNAFALADDLMEPFRPLVDHQVIGLRESGIEDICPEAKATLVDLMTLDLPMPHGASPLSVSLQRLSHSLAAAFEAAGGDLDLPLTLRPLDLPAPDSGPAP</sequence>
<dbReference type="GO" id="GO:0043571">
    <property type="term" value="P:maintenance of CRISPR repeat elements"/>
    <property type="evidence" value="ECO:0007669"/>
    <property type="project" value="UniProtKB-UniRule"/>
</dbReference>
<organism evidence="11 12">
    <name type="scientific">Denitrobaculum tricleocarpae</name>
    <dbReference type="NCBI Taxonomy" id="2591009"/>
    <lineage>
        <taxon>Bacteria</taxon>
        <taxon>Pseudomonadati</taxon>
        <taxon>Pseudomonadota</taxon>
        <taxon>Alphaproteobacteria</taxon>
        <taxon>Rhodospirillales</taxon>
        <taxon>Rhodospirillaceae</taxon>
        <taxon>Denitrobaculum</taxon>
    </lineage>
</organism>
<dbReference type="Proteomes" id="UP000315252">
    <property type="component" value="Unassembled WGS sequence"/>
</dbReference>
<evidence type="ECO:0000313" key="11">
    <source>
        <dbReference type="EMBL" id="TQV78978.1"/>
    </source>
</evidence>
<dbReference type="InterPro" id="IPR019855">
    <property type="entry name" value="CRISPR-assoc_Cas1_NMENI"/>
</dbReference>
<evidence type="ECO:0000256" key="4">
    <source>
        <dbReference type="ARBA" id="ARBA00022801"/>
    </source>
</evidence>
<evidence type="ECO:0000256" key="2">
    <source>
        <dbReference type="ARBA" id="ARBA00022723"/>
    </source>
</evidence>
<evidence type="ECO:0000256" key="9">
    <source>
        <dbReference type="ARBA" id="ARBA00038592"/>
    </source>
</evidence>
<name>A0A545TP78_9PROT</name>
<dbReference type="InterPro" id="IPR050646">
    <property type="entry name" value="Cas1"/>
</dbReference>
<comment type="subunit">
    <text evidence="9 10">Homodimer, forms a heterotetramer with a Cas2 homodimer.</text>
</comment>
<evidence type="ECO:0000256" key="10">
    <source>
        <dbReference type="HAMAP-Rule" id="MF_01470"/>
    </source>
</evidence>
<gene>
    <name evidence="10 11" type="primary">cas1</name>
    <name evidence="11" type="ORF">FKG95_14940</name>
</gene>
<dbReference type="GO" id="GO:0004520">
    <property type="term" value="F:DNA endonuclease activity"/>
    <property type="evidence" value="ECO:0007669"/>
    <property type="project" value="InterPro"/>
</dbReference>
<dbReference type="PANTHER" id="PTHR34353">
    <property type="entry name" value="CRISPR-ASSOCIATED ENDONUCLEASE CAS1 1"/>
    <property type="match status" value="1"/>
</dbReference>
<feature type="binding site" evidence="10">
    <location>
        <position position="219"/>
    </location>
    <ligand>
        <name>Mn(2+)</name>
        <dbReference type="ChEBI" id="CHEBI:29035"/>
    </ligand>
</feature>
<evidence type="ECO:0000256" key="8">
    <source>
        <dbReference type="ARBA" id="ARBA00023211"/>
    </source>
</evidence>
<dbReference type="NCBIfam" id="TIGR03639">
    <property type="entry name" value="cas1_NMENI"/>
    <property type="match status" value="1"/>
</dbReference>
<feature type="binding site" evidence="10">
    <location>
        <position position="204"/>
    </location>
    <ligand>
        <name>Mn(2+)</name>
        <dbReference type="ChEBI" id="CHEBI:29035"/>
    </ligand>
</feature>
<feature type="binding site" evidence="10">
    <location>
        <position position="147"/>
    </location>
    <ligand>
        <name>Mn(2+)</name>
        <dbReference type="ChEBI" id="CHEBI:29035"/>
    </ligand>
</feature>
<proteinExistence type="inferred from homology"/>
<keyword evidence="7 10" id="KW-0238">DNA-binding</keyword>
<dbReference type="EC" id="3.1.-.-" evidence="10"/>